<dbReference type="InterPro" id="IPR036259">
    <property type="entry name" value="MFS_trans_sf"/>
</dbReference>
<evidence type="ECO:0000313" key="9">
    <source>
        <dbReference type="Proteomes" id="UP000284051"/>
    </source>
</evidence>
<feature type="transmembrane region" description="Helical" evidence="1">
    <location>
        <begin position="146"/>
        <end position="171"/>
    </location>
</feature>
<dbReference type="GO" id="GO:0006814">
    <property type="term" value="P:sodium ion transport"/>
    <property type="evidence" value="ECO:0007669"/>
    <property type="project" value="InterPro"/>
</dbReference>
<dbReference type="EMBL" id="QSHO01000012">
    <property type="protein sequence ID" value="RHC15762.1"/>
    <property type="molecule type" value="Genomic_DNA"/>
</dbReference>
<feature type="transmembrane region" description="Helical" evidence="1">
    <location>
        <begin position="215"/>
        <end position="236"/>
    </location>
</feature>
<evidence type="ECO:0000313" key="11">
    <source>
        <dbReference type="Proteomes" id="UP000478483"/>
    </source>
</evidence>
<dbReference type="InterPro" id="IPR001927">
    <property type="entry name" value="Na/Gal_symport"/>
</dbReference>
<dbReference type="NCBIfam" id="TIGR00792">
    <property type="entry name" value="gph"/>
    <property type="match status" value="1"/>
</dbReference>
<dbReference type="CDD" id="cd17332">
    <property type="entry name" value="MFS_MelB_like"/>
    <property type="match status" value="1"/>
</dbReference>
<dbReference type="SUPFAM" id="SSF103473">
    <property type="entry name" value="MFS general substrate transporter"/>
    <property type="match status" value="1"/>
</dbReference>
<feature type="transmembrane region" description="Helical" evidence="1">
    <location>
        <begin position="61"/>
        <end position="85"/>
    </location>
</feature>
<sequence length="485" mass="54024">MYHKDIGSCEMYRHKTNARVQIPEGEKFMNERNVRPFSKRDEIGYVFGDMAGSFVNLFVDAYFLTFCTYVLGISPAWMGSLFLAARLWDAVNDPIMGSFPDRWMLGKSGDKFKPWIKIFMIPLALSGVLCFSKVPFEGVALHAWVAFVYVLYGMSYTGTSMPFGAMASVVSTDPIDRSKLSRARSLGGTFVGIAALSFVPVVCFDSESNIIPERFTLLAVIFGILSVVCYCLLLHLTTERVREEKKQNTEKFNYGNVLKAVVKNRPLIGVMVATIGSMLYITGSNQIRSYVFKEYYGNTSAMTLLSLASVPIIIICFPLVPKLVAKFGKKTTLMFGVISSTVLSVIIFAVKIPNVYVYSVLNVLAMIGQTVFTMLIWALVTDCLDYSEWKFHERSDGSMYSLYTFSRKIGSTIASAGVSFGLQAIGYISGNNVVQSDATINNIYMLVALIPVLTCVLELIGIGAIFNLDKEQTKEMYAELKQRRE</sequence>
<keyword evidence="1" id="KW-0472">Membrane</keyword>
<evidence type="ECO:0000256" key="1">
    <source>
        <dbReference type="SAM" id="Phobius"/>
    </source>
</evidence>
<feature type="transmembrane region" description="Helical" evidence="1">
    <location>
        <begin position="332"/>
        <end position="350"/>
    </location>
</feature>
<evidence type="ECO:0000313" key="4">
    <source>
        <dbReference type="EMBL" id="RHC15762.1"/>
    </source>
</evidence>
<keyword evidence="1" id="KW-1133">Transmembrane helix</keyword>
<dbReference type="Proteomes" id="UP000283513">
    <property type="component" value="Unassembled WGS sequence"/>
</dbReference>
<dbReference type="AlphaFoldDB" id="A0A3R6LSU0"/>
<feature type="transmembrane region" description="Helical" evidence="1">
    <location>
        <begin position="409"/>
        <end position="428"/>
    </location>
</feature>
<dbReference type="GO" id="GO:0015293">
    <property type="term" value="F:symporter activity"/>
    <property type="evidence" value="ECO:0007669"/>
    <property type="project" value="InterPro"/>
</dbReference>
<dbReference type="Proteomes" id="UP000478483">
    <property type="component" value="Unassembled WGS sequence"/>
</dbReference>
<dbReference type="Proteomes" id="UP000284051">
    <property type="component" value="Unassembled WGS sequence"/>
</dbReference>
<dbReference type="PANTHER" id="PTHR11328:SF24">
    <property type="entry name" value="MAJOR FACILITATOR SUPERFAMILY (MFS) PROFILE DOMAIN-CONTAINING PROTEIN"/>
    <property type="match status" value="1"/>
</dbReference>
<evidence type="ECO:0000313" key="8">
    <source>
        <dbReference type="Proteomes" id="UP000283586"/>
    </source>
</evidence>
<gene>
    <name evidence="5" type="ORF">DW264_04480</name>
    <name evidence="4" type="ORF">DW856_13675</name>
    <name evidence="3" type="ORF">DW927_08275</name>
    <name evidence="6" type="ORF">DWZ31_07375</name>
    <name evidence="2" type="ORF">GMD50_10590</name>
</gene>
<feature type="transmembrane region" description="Helical" evidence="1">
    <location>
        <begin position="295"/>
        <end position="320"/>
    </location>
</feature>
<dbReference type="GO" id="GO:0008643">
    <property type="term" value="P:carbohydrate transport"/>
    <property type="evidence" value="ECO:0007669"/>
    <property type="project" value="InterPro"/>
</dbReference>
<dbReference type="OrthoDB" id="9764596at2"/>
<feature type="transmembrane region" description="Helical" evidence="1">
    <location>
        <begin position="443"/>
        <end position="466"/>
    </location>
</feature>
<keyword evidence="1" id="KW-0812">Transmembrane</keyword>
<feature type="transmembrane region" description="Helical" evidence="1">
    <location>
        <begin position="114"/>
        <end position="134"/>
    </location>
</feature>
<feature type="transmembrane region" description="Helical" evidence="1">
    <location>
        <begin position="356"/>
        <end position="380"/>
    </location>
</feature>
<dbReference type="Gene3D" id="1.20.1250.20">
    <property type="entry name" value="MFS general substrate transporter like domains"/>
    <property type="match status" value="2"/>
</dbReference>
<dbReference type="Pfam" id="PF13347">
    <property type="entry name" value="MFS_2"/>
    <property type="match status" value="1"/>
</dbReference>
<evidence type="ECO:0000313" key="7">
    <source>
        <dbReference type="Proteomes" id="UP000283513"/>
    </source>
</evidence>
<dbReference type="Proteomes" id="UP000284465">
    <property type="component" value="Unassembled WGS sequence"/>
</dbReference>
<reference evidence="2 11" key="2">
    <citation type="journal article" date="2019" name="Nat. Med.">
        <title>A library of human gut bacterial isolates paired with longitudinal multiomics data enables mechanistic microbiome research.</title>
        <authorList>
            <person name="Poyet M."/>
            <person name="Groussin M."/>
            <person name="Gibbons S.M."/>
            <person name="Avila-Pacheco J."/>
            <person name="Jiang X."/>
            <person name="Kearney S.M."/>
            <person name="Perrotta A.R."/>
            <person name="Berdy B."/>
            <person name="Zhao S."/>
            <person name="Lieberman T.D."/>
            <person name="Swanson P.K."/>
            <person name="Smith M."/>
            <person name="Roesemann S."/>
            <person name="Alexander J.E."/>
            <person name="Rich S.A."/>
            <person name="Livny J."/>
            <person name="Vlamakis H."/>
            <person name="Clish C."/>
            <person name="Bullock K."/>
            <person name="Deik A."/>
            <person name="Scott J."/>
            <person name="Pierce K.A."/>
            <person name="Xavier R.J."/>
            <person name="Alm E.J."/>
        </authorList>
    </citation>
    <scope>NUCLEOTIDE SEQUENCE [LARGE SCALE GENOMIC DNA]</scope>
    <source>
        <strain evidence="2 11">BIOML-A1</strain>
    </source>
</reference>
<name>A0A3R6LSU0_9FIRM</name>
<dbReference type="EMBL" id="QSFP01000007">
    <property type="protein sequence ID" value="RHA67710.1"/>
    <property type="molecule type" value="Genomic_DNA"/>
</dbReference>
<evidence type="ECO:0000313" key="6">
    <source>
        <dbReference type="EMBL" id="RHN09252.1"/>
    </source>
</evidence>
<reference evidence="7 8" key="1">
    <citation type="submission" date="2018-08" db="EMBL/GenBank/DDBJ databases">
        <title>A genome reference for cultivated species of the human gut microbiota.</title>
        <authorList>
            <person name="Zou Y."/>
            <person name="Xue W."/>
            <person name="Luo G."/>
        </authorList>
    </citation>
    <scope>NUCLEOTIDE SEQUENCE [LARGE SCALE GENOMIC DNA]</scope>
    <source>
        <strain evidence="6 8">AF31-21AC</strain>
        <strain evidence="5 9">AM22-21LB</strain>
        <strain evidence="4 7">AM37-1AC</strain>
        <strain evidence="3 10">AM43-11</strain>
    </source>
</reference>
<protein>
    <submittedName>
        <fullName evidence="6">MFS transporter</fullName>
    </submittedName>
</protein>
<feature type="transmembrane region" description="Helical" evidence="1">
    <location>
        <begin position="183"/>
        <end position="203"/>
    </location>
</feature>
<evidence type="ECO:0000313" key="2">
    <source>
        <dbReference type="EMBL" id="MTR85502.1"/>
    </source>
</evidence>
<proteinExistence type="predicted"/>
<dbReference type="EMBL" id="QRID01000003">
    <property type="protein sequence ID" value="RHG30042.1"/>
    <property type="molecule type" value="Genomic_DNA"/>
</dbReference>
<dbReference type="PANTHER" id="PTHR11328">
    <property type="entry name" value="MAJOR FACILITATOR SUPERFAMILY DOMAIN-CONTAINING PROTEIN"/>
    <property type="match status" value="1"/>
</dbReference>
<dbReference type="GO" id="GO:0005886">
    <property type="term" value="C:plasma membrane"/>
    <property type="evidence" value="ECO:0007669"/>
    <property type="project" value="TreeGrafter"/>
</dbReference>
<evidence type="ECO:0000313" key="5">
    <source>
        <dbReference type="EMBL" id="RHG30042.1"/>
    </source>
</evidence>
<feature type="transmembrane region" description="Helical" evidence="1">
    <location>
        <begin position="266"/>
        <end position="283"/>
    </location>
</feature>
<dbReference type="EMBL" id="QRQN01000007">
    <property type="protein sequence ID" value="RHN09252.1"/>
    <property type="molecule type" value="Genomic_DNA"/>
</dbReference>
<comment type="caution">
    <text evidence="6">The sequence shown here is derived from an EMBL/GenBank/DDBJ whole genome shotgun (WGS) entry which is preliminary data.</text>
</comment>
<dbReference type="EMBL" id="WNAJ01000011">
    <property type="protein sequence ID" value="MTR85502.1"/>
    <property type="molecule type" value="Genomic_DNA"/>
</dbReference>
<dbReference type="InterPro" id="IPR039672">
    <property type="entry name" value="MFS_2"/>
</dbReference>
<evidence type="ECO:0000313" key="3">
    <source>
        <dbReference type="EMBL" id="RHA67710.1"/>
    </source>
</evidence>
<organism evidence="6 8">
    <name type="scientific">Roseburia intestinalis</name>
    <dbReference type="NCBI Taxonomy" id="166486"/>
    <lineage>
        <taxon>Bacteria</taxon>
        <taxon>Bacillati</taxon>
        <taxon>Bacillota</taxon>
        <taxon>Clostridia</taxon>
        <taxon>Lachnospirales</taxon>
        <taxon>Lachnospiraceae</taxon>
        <taxon>Roseburia</taxon>
    </lineage>
</organism>
<evidence type="ECO:0000313" key="10">
    <source>
        <dbReference type="Proteomes" id="UP000284465"/>
    </source>
</evidence>
<dbReference type="Proteomes" id="UP000283586">
    <property type="component" value="Unassembled WGS sequence"/>
</dbReference>
<accession>A0A3R6LSU0</accession>